<feature type="compositionally biased region" description="Basic and acidic residues" evidence="1">
    <location>
        <begin position="286"/>
        <end position="299"/>
    </location>
</feature>
<feature type="domain" description="Zinc knuckle CX2CX4HX4C" evidence="3">
    <location>
        <begin position="175"/>
        <end position="222"/>
    </location>
</feature>
<dbReference type="EMBL" id="AUSU01006860">
    <property type="protein sequence ID" value="EPS61426.1"/>
    <property type="molecule type" value="Genomic_DNA"/>
</dbReference>
<dbReference type="Pfam" id="PF14392">
    <property type="entry name" value="zf-CCHC_4"/>
    <property type="match status" value="1"/>
</dbReference>
<dbReference type="AlphaFoldDB" id="S8CAN7"/>
<dbReference type="PANTHER" id="PTHR31286">
    <property type="entry name" value="GLYCINE-RICH CELL WALL STRUCTURAL PROTEIN 1.8-LIKE"/>
    <property type="match status" value="1"/>
</dbReference>
<evidence type="ECO:0008006" key="6">
    <source>
        <dbReference type="Google" id="ProtNLM"/>
    </source>
</evidence>
<feature type="compositionally biased region" description="Low complexity" evidence="1">
    <location>
        <begin position="257"/>
        <end position="270"/>
    </location>
</feature>
<organism evidence="4 5">
    <name type="scientific">Genlisea aurea</name>
    <dbReference type="NCBI Taxonomy" id="192259"/>
    <lineage>
        <taxon>Eukaryota</taxon>
        <taxon>Viridiplantae</taxon>
        <taxon>Streptophyta</taxon>
        <taxon>Embryophyta</taxon>
        <taxon>Tracheophyta</taxon>
        <taxon>Spermatophyta</taxon>
        <taxon>Magnoliopsida</taxon>
        <taxon>eudicotyledons</taxon>
        <taxon>Gunneridae</taxon>
        <taxon>Pentapetalae</taxon>
        <taxon>asterids</taxon>
        <taxon>lamiids</taxon>
        <taxon>Lamiales</taxon>
        <taxon>Lentibulariaceae</taxon>
        <taxon>Genlisea</taxon>
    </lineage>
</organism>
<feature type="domain" description="DUF4283" evidence="2">
    <location>
        <begin position="35"/>
        <end position="110"/>
    </location>
</feature>
<feature type="compositionally biased region" description="Polar residues" evidence="1">
    <location>
        <begin position="367"/>
        <end position="376"/>
    </location>
</feature>
<comment type="caution">
    <text evidence="4">The sequence shown here is derived from an EMBL/GenBank/DDBJ whole genome shotgun (WGS) entry which is preliminary data.</text>
</comment>
<reference evidence="4 5" key="1">
    <citation type="journal article" date="2013" name="BMC Genomics">
        <title>The miniature genome of a carnivorous plant Genlisea aurea contains a low number of genes and short non-coding sequences.</title>
        <authorList>
            <person name="Leushkin E.V."/>
            <person name="Sutormin R.A."/>
            <person name="Nabieva E.R."/>
            <person name="Penin A.A."/>
            <person name="Kondrashov A.S."/>
            <person name="Logacheva M.D."/>
        </authorList>
    </citation>
    <scope>NUCLEOTIDE SEQUENCE [LARGE SCALE GENOMIC DNA]</scope>
</reference>
<evidence type="ECO:0000313" key="4">
    <source>
        <dbReference type="EMBL" id="EPS61426.1"/>
    </source>
</evidence>
<protein>
    <recommendedName>
        <fullName evidence="6">DUF4283 domain-containing protein</fullName>
    </recommendedName>
</protein>
<sequence length="389" mass="42293">MEPDLLARFTSISLAEEESLPVVFPNGMGATNEADTGLYLVGKILHPRPVNPETVAKQMHRAFNPLKELTVKFLGDNKFLFRFEHLGDCLRVEEGSPWHFENHLFVLNRVPPGGYAGSVALNKCPFSVQIHNLPFLSFPRGSAEILGNRIGEFLYAEIDAKGSSKVAALRLRVALDIRKPLIRALKVPSVDGEMVTAAITYEKLPIFCSECGMLDHQLWYCKAARDVAAKKSANSKENDPSFGPWLRAAKARILETTISKKTTSSGTSSSAPPPEGNVSGEPSAPETKRSSGSESEKSPVVETQDELALTTEPGMMMIDLPREASPPPAIPVLPESVAMEGIVRTRKRAPSTDSRSTEDCNPKGTKISRTNDSCSSLPAEAAMQPRPAQ</sequence>
<evidence type="ECO:0000259" key="3">
    <source>
        <dbReference type="Pfam" id="PF14392"/>
    </source>
</evidence>
<dbReference type="InterPro" id="IPR025836">
    <property type="entry name" value="Zn_knuckle_CX2CX4HX4C"/>
</dbReference>
<dbReference type="Proteomes" id="UP000015453">
    <property type="component" value="Unassembled WGS sequence"/>
</dbReference>
<proteinExistence type="predicted"/>
<evidence type="ECO:0000256" key="1">
    <source>
        <dbReference type="SAM" id="MobiDB-lite"/>
    </source>
</evidence>
<keyword evidence="5" id="KW-1185">Reference proteome</keyword>
<dbReference type="Pfam" id="PF14111">
    <property type="entry name" value="DUF4283"/>
    <property type="match status" value="1"/>
</dbReference>
<dbReference type="OrthoDB" id="1695837at2759"/>
<evidence type="ECO:0000259" key="2">
    <source>
        <dbReference type="Pfam" id="PF14111"/>
    </source>
</evidence>
<dbReference type="PANTHER" id="PTHR31286:SF178">
    <property type="entry name" value="DUF4283 DOMAIN-CONTAINING PROTEIN"/>
    <property type="match status" value="1"/>
</dbReference>
<dbReference type="InterPro" id="IPR025558">
    <property type="entry name" value="DUF4283"/>
</dbReference>
<gene>
    <name evidence="4" type="ORF">M569_13372</name>
</gene>
<accession>S8CAN7</accession>
<dbReference type="InterPro" id="IPR040256">
    <property type="entry name" value="At4g02000-like"/>
</dbReference>
<name>S8CAN7_9LAMI</name>
<evidence type="ECO:0000313" key="5">
    <source>
        <dbReference type="Proteomes" id="UP000015453"/>
    </source>
</evidence>
<feature type="region of interest" description="Disordered" evidence="1">
    <location>
        <begin position="257"/>
        <end position="389"/>
    </location>
</feature>